<evidence type="ECO:0000256" key="1">
    <source>
        <dbReference type="ARBA" id="ARBA00001946"/>
    </source>
</evidence>
<dbReference type="InterPro" id="IPR036279">
    <property type="entry name" value="5-3_exonuclease_C_sf"/>
</dbReference>
<evidence type="ECO:0000256" key="10">
    <source>
        <dbReference type="SAM" id="MobiDB-lite"/>
    </source>
</evidence>
<keyword evidence="3" id="KW-0479">Metal-binding</keyword>
<dbReference type="Pfam" id="PF00752">
    <property type="entry name" value="XPG_N"/>
    <property type="match status" value="1"/>
</dbReference>
<keyword evidence="13" id="KW-1185">Reference proteome</keyword>
<comment type="similarity">
    <text evidence="9">Belongs to the XPG/RAD2 endonuclease family. GEN subfamily.</text>
</comment>
<keyword evidence="7" id="KW-0460">Magnesium</keyword>
<evidence type="ECO:0000256" key="4">
    <source>
        <dbReference type="ARBA" id="ARBA00022759"/>
    </source>
</evidence>
<accession>A0A0B2VBR8</accession>
<sequence length="581" mass="64996">MADHHSCTSRDLCRGEICARLQNHRHLSRYVTDDISDVLSVDGHIWLCEVMRGSVAHSSTARKPHISTFYNRCRSLIEKGIEPIVVFDGLDDTPRQDGQSIPLKKDRKQGTGIWAPELKAEIVMKIEEIKCLLNAMGVRWMASKLEGEAQCAQLERRGLVHGCITRDFDYILFGGNNLYQIEFGPGGKSIHDNILLLSMDYISEELCVSRSCLIAMSLMMGCDYYQKGIPGVGVVTALEIVSEFYIMKHDHPQVILDRFKAYATDAVPVRDTDSALKQKLRCSCEKHVIDLREFNPNSDLIANAINVYVVPCVIDYARAQLPKKVAPDFQKTQEILMRECCWDPNRASTSVERTTKKQARERNAARQRKLTSYFPVVRSRGVVAACSRQEGAYCSKREWAAMERLRSKAKLYKFNPVIEVISVPSTSEDVTVIAAKAIPQQDTGVGGTVARRCPKRKLSNTAEGPMHGPTGHIAREPPSKHSLKEQQQSDAKEQEQSGTVTASAVANAPDKSSSPLVRMRDGGMVKLDEQRSDGSASDIIVIEEITQTNALQEVLKVVVEWVSWYFDRCRQVSLGCYSGIR</sequence>
<gene>
    <name evidence="12" type="primary">Gen1</name>
    <name evidence="12" type="ORF">Tcan_18051</name>
</gene>
<dbReference type="InterPro" id="IPR006086">
    <property type="entry name" value="XPG-I_dom"/>
</dbReference>
<dbReference type="GO" id="GO:0017108">
    <property type="term" value="F:5'-flap endonuclease activity"/>
    <property type="evidence" value="ECO:0007669"/>
    <property type="project" value="UniProtKB-ARBA"/>
</dbReference>
<feature type="compositionally biased region" description="Polar residues" evidence="10">
    <location>
        <begin position="496"/>
        <end position="515"/>
    </location>
</feature>
<feature type="region of interest" description="Disordered" evidence="10">
    <location>
        <begin position="443"/>
        <end position="518"/>
    </location>
</feature>
<evidence type="ECO:0000313" key="12">
    <source>
        <dbReference type="EMBL" id="KHN78909.1"/>
    </source>
</evidence>
<dbReference type="InterPro" id="IPR006085">
    <property type="entry name" value="XPG_DNA_repair_N"/>
</dbReference>
<keyword evidence="5" id="KW-0227">DNA damage</keyword>
<dbReference type="SUPFAM" id="SSF47807">
    <property type="entry name" value="5' to 3' exonuclease, C-terminal subdomain"/>
    <property type="match status" value="1"/>
</dbReference>
<keyword evidence="2" id="KW-0540">Nuclease</keyword>
<organism evidence="12 13">
    <name type="scientific">Toxocara canis</name>
    <name type="common">Canine roundworm</name>
    <dbReference type="NCBI Taxonomy" id="6265"/>
    <lineage>
        <taxon>Eukaryota</taxon>
        <taxon>Metazoa</taxon>
        <taxon>Ecdysozoa</taxon>
        <taxon>Nematoda</taxon>
        <taxon>Chromadorea</taxon>
        <taxon>Rhabditida</taxon>
        <taxon>Spirurina</taxon>
        <taxon>Ascaridomorpha</taxon>
        <taxon>Ascaridoidea</taxon>
        <taxon>Toxocaridae</taxon>
        <taxon>Toxocara</taxon>
    </lineage>
</organism>
<keyword evidence="6" id="KW-0378">Hydrolase</keyword>
<dbReference type="Proteomes" id="UP000031036">
    <property type="component" value="Unassembled WGS sequence"/>
</dbReference>
<dbReference type="PANTHER" id="PTHR11081">
    <property type="entry name" value="FLAP ENDONUCLEASE FAMILY MEMBER"/>
    <property type="match status" value="1"/>
</dbReference>
<dbReference type="InterPro" id="IPR006084">
    <property type="entry name" value="XPG/Rad2"/>
</dbReference>
<dbReference type="SUPFAM" id="SSF88723">
    <property type="entry name" value="PIN domain-like"/>
    <property type="match status" value="1"/>
</dbReference>
<dbReference type="PANTHER" id="PTHR11081:SF70">
    <property type="entry name" value="FLAP ENDONUCLEASE GEN HOMOLOG 1"/>
    <property type="match status" value="1"/>
</dbReference>
<dbReference type="InterPro" id="IPR008918">
    <property type="entry name" value="HhH2"/>
</dbReference>
<keyword evidence="8" id="KW-0234">DNA repair</keyword>
<feature type="domain" description="XPG-I" evidence="11">
    <location>
        <begin position="134"/>
        <end position="201"/>
    </location>
</feature>
<dbReference type="GO" id="GO:0006281">
    <property type="term" value="P:DNA repair"/>
    <property type="evidence" value="ECO:0007669"/>
    <property type="project" value="UniProtKB-KW"/>
</dbReference>
<keyword evidence="4 12" id="KW-0255">Endonuclease</keyword>
<dbReference type="PRINTS" id="PR00853">
    <property type="entry name" value="XPGRADSUPER"/>
</dbReference>
<evidence type="ECO:0000256" key="2">
    <source>
        <dbReference type="ARBA" id="ARBA00022722"/>
    </source>
</evidence>
<evidence type="ECO:0000256" key="9">
    <source>
        <dbReference type="ARBA" id="ARBA00038112"/>
    </source>
</evidence>
<dbReference type="Pfam" id="PF00867">
    <property type="entry name" value="XPG_I"/>
    <property type="match status" value="1"/>
</dbReference>
<reference evidence="12 13" key="1">
    <citation type="submission" date="2014-11" db="EMBL/GenBank/DDBJ databases">
        <title>Genetic blueprint of the zoonotic pathogen Toxocara canis.</title>
        <authorList>
            <person name="Zhu X.-Q."/>
            <person name="Korhonen P.K."/>
            <person name="Cai H."/>
            <person name="Young N.D."/>
            <person name="Nejsum P."/>
            <person name="von Samson-Himmelstjerna G."/>
            <person name="Boag P.R."/>
            <person name="Tan P."/>
            <person name="Li Q."/>
            <person name="Min J."/>
            <person name="Yang Y."/>
            <person name="Wang X."/>
            <person name="Fang X."/>
            <person name="Hall R.S."/>
            <person name="Hofmann A."/>
            <person name="Sternberg P.W."/>
            <person name="Jex A.R."/>
            <person name="Gasser R.B."/>
        </authorList>
    </citation>
    <scope>NUCLEOTIDE SEQUENCE [LARGE SCALE GENOMIC DNA]</scope>
    <source>
        <strain evidence="12">PN_DK_2014</strain>
    </source>
</reference>
<evidence type="ECO:0000259" key="11">
    <source>
        <dbReference type="SMART" id="SM00484"/>
    </source>
</evidence>
<dbReference type="FunFam" id="1.10.150.20:FF:000030">
    <property type="entry name" value="Flap endonuclease GEN-like 1"/>
    <property type="match status" value="1"/>
</dbReference>
<dbReference type="GO" id="GO:0000400">
    <property type="term" value="F:four-way junction DNA binding"/>
    <property type="evidence" value="ECO:0007669"/>
    <property type="project" value="UniProtKB-ARBA"/>
</dbReference>
<dbReference type="SMART" id="SM00484">
    <property type="entry name" value="XPGI"/>
    <property type="match status" value="1"/>
</dbReference>
<comment type="cofactor">
    <cofactor evidence="1">
        <name>Mg(2+)</name>
        <dbReference type="ChEBI" id="CHEBI:18420"/>
    </cofactor>
</comment>
<protein>
    <submittedName>
        <fullName evidence="12">Flap endonuclease GEN-like protein 1</fullName>
    </submittedName>
</protein>
<dbReference type="GO" id="GO:0046872">
    <property type="term" value="F:metal ion binding"/>
    <property type="evidence" value="ECO:0007669"/>
    <property type="project" value="UniProtKB-KW"/>
</dbReference>
<dbReference type="Gene3D" id="1.10.150.20">
    <property type="entry name" value="5' to 3' exonuclease, C-terminal subdomain"/>
    <property type="match status" value="1"/>
</dbReference>
<dbReference type="Gene3D" id="3.40.50.1010">
    <property type="entry name" value="5'-nuclease"/>
    <property type="match status" value="1"/>
</dbReference>
<evidence type="ECO:0000256" key="8">
    <source>
        <dbReference type="ARBA" id="ARBA00023204"/>
    </source>
</evidence>
<dbReference type="SMART" id="SM00279">
    <property type="entry name" value="HhH2"/>
    <property type="match status" value="1"/>
</dbReference>
<name>A0A0B2VBR8_TOXCA</name>
<dbReference type="OrthoDB" id="2959108at2759"/>
<evidence type="ECO:0000256" key="7">
    <source>
        <dbReference type="ARBA" id="ARBA00022842"/>
    </source>
</evidence>
<evidence type="ECO:0000256" key="6">
    <source>
        <dbReference type="ARBA" id="ARBA00022801"/>
    </source>
</evidence>
<dbReference type="InterPro" id="IPR029060">
    <property type="entry name" value="PIN-like_dom_sf"/>
</dbReference>
<comment type="caution">
    <text evidence="12">The sequence shown here is derived from an EMBL/GenBank/DDBJ whole genome shotgun (WGS) entry which is preliminary data.</text>
</comment>
<dbReference type="EMBL" id="JPKZ01001986">
    <property type="protein sequence ID" value="KHN78909.1"/>
    <property type="molecule type" value="Genomic_DNA"/>
</dbReference>
<evidence type="ECO:0000313" key="13">
    <source>
        <dbReference type="Proteomes" id="UP000031036"/>
    </source>
</evidence>
<feature type="compositionally biased region" description="Basic and acidic residues" evidence="10">
    <location>
        <begin position="473"/>
        <end position="484"/>
    </location>
</feature>
<evidence type="ECO:0000256" key="5">
    <source>
        <dbReference type="ARBA" id="ARBA00022763"/>
    </source>
</evidence>
<dbReference type="STRING" id="6265.A0A0B2VBR8"/>
<dbReference type="AlphaFoldDB" id="A0A0B2VBR8"/>
<evidence type="ECO:0000256" key="3">
    <source>
        <dbReference type="ARBA" id="ARBA00022723"/>
    </source>
</evidence>
<proteinExistence type="inferred from homology"/>
<dbReference type="GO" id="GO:0008821">
    <property type="term" value="F:crossover junction DNA endonuclease activity"/>
    <property type="evidence" value="ECO:0007669"/>
    <property type="project" value="UniProtKB-ARBA"/>
</dbReference>